<comment type="caution">
    <text evidence="4">The sequence shown here is derived from an EMBL/GenBank/DDBJ whole genome shotgun (WGS) entry which is preliminary data.</text>
</comment>
<keyword evidence="1" id="KW-0238">DNA-binding</keyword>
<dbReference type="RefSeq" id="WP_110669406.1">
    <property type="nucleotide sequence ID" value="NZ_PYBW01000043.1"/>
</dbReference>
<sequence length="354" mass="37664">MTNGTISTALMRGCVAGLGAAGVGADRYARLAGLEPDTLADDLARVPTATGLLVWEQLVLAARHTCLAQRLVESVPAGSLGVWDHLFTSGATVLDGARDAGRYFHLLSDPEIDALQVVRSGSQVTLRFSCATAEPEVVAAVQEFALVLFLQRARQARRAPIVPVHAALVHRAPRDHSALTRLLGTRNLEFGAASNSLTFLADDAATALPDFRPGLPEVLRRHADMTLAATRPALTWQDRFRAALLAGCAGGGAAPSLESTARRLALSPRTLQRRLYELGTTFRQEVESVREQRAMQLVRDSELSLPAIAARVGYRDVRTLRRAVRAAGSPRRSGTSSTPGTTSTGPDGVTAAPP</sequence>
<evidence type="ECO:0000313" key="4">
    <source>
        <dbReference type="EMBL" id="PYC79467.1"/>
    </source>
</evidence>
<dbReference type="Proteomes" id="UP000248039">
    <property type="component" value="Unassembled WGS sequence"/>
</dbReference>
<dbReference type="AlphaFoldDB" id="A0A2V4N636"/>
<dbReference type="PROSITE" id="PS01124">
    <property type="entry name" value="HTH_ARAC_FAMILY_2"/>
    <property type="match status" value="1"/>
</dbReference>
<dbReference type="GO" id="GO:0003700">
    <property type="term" value="F:DNA-binding transcription factor activity"/>
    <property type="evidence" value="ECO:0007669"/>
    <property type="project" value="InterPro"/>
</dbReference>
<evidence type="ECO:0000259" key="3">
    <source>
        <dbReference type="PROSITE" id="PS01124"/>
    </source>
</evidence>
<accession>A0A2V4N636</accession>
<feature type="compositionally biased region" description="Low complexity" evidence="2">
    <location>
        <begin position="328"/>
        <end position="346"/>
    </location>
</feature>
<dbReference type="PANTHER" id="PTHR47894">
    <property type="entry name" value="HTH-TYPE TRANSCRIPTIONAL REGULATOR GADX"/>
    <property type="match status" value="1"/>
</dbReference>
<name>A0A2V4N636_9ACTN</name>
<dbReference type="GO" id="GO:0000976">
    <property type="term" value="F:transcription cis-regulatory region binding"/>
    <property type="evidence" value="ECO:0007669"/>
    <property type="project" value="TreeGrafter"/>
</dbReference>
<gene>
    <name evidence="4" type="ORF">C7C46_13960</name>
</gene>
<dbReference type="Gene3D" id="1.10.10.60">
    <property type="entry name" value="Homeodomain-like"/>
    <property type="match status" value="1"/>
</dbReference>
<evidence type="ECO:0000256" key="2">
    <source>
        <dbReference type="SAM" id="MobiDB-lite"/>
    </source>
</evidence>
<dbReference type="OrthoDB" id="5241536at2"/>
<dbReference type="SMART" id="SM00342">
    <property type="entry name" value="HTH_ARAC"/>
    <property type="match status" value="1"/>
</dbReference>
<evidence type="ECO:0000313" key="5">
    <source>
        <dbReference type="Proteomes" id="UP000248039"/>
    </source>
</evidence>
<dbReference type="InterPro" id="IPR018060">
    <property type="entry name" value="HTH_AraC"/>
</dbReference>
<dbReference type="InterPro" id="IPR032687">
    <property type="entry name" value="AraC-type_N"/>
</dbReference>
<dbReference type="GO" id="GO:0005829">
    <property type="term" value="C:cytosol"/>
    <property type="evidence" value="ECO:0007669"/>
    <property type="project" value="TreeGrafter"/>
</dbReference>
<dbReference type="Pfam" id="PF12625">
    <property type="entry name" value="Arabinose_bd"/>
    <property type="match status" value="1"/>
</dbReference>
<dbReference type="PANTHER" id="PTHR47894:SF1">
    <property type="entry name" value="HTH-TYPE TRANSCRIPTIONAL REGULATOR VQSM"/>
    <property type="match status" value="1"/>
</dbReference>
<organism evidence="4 5">
    <name type="scientific">Streptomyces tateyamensis</name>
    <dbReference type="NCBI Taxonomy" id="565073"/>
    <lineage>
        <taxon>Bacteria</taxon>
        <taxon>Bacillati</taxon>
        <taxon>Actinomycetota</taxon>
        <taxon>Actinomycetes</taxon>
        <taxon>Kitasatosporales</taxon>
        <taxon>Streptomycetaceae</taxon>
        <taxon>Streptomyces</taxon>
    </lineage>
</organism>
<feature type="region of interest" description="Disordered" evidence="2">
    <location>
        <begin position="324"/>
        <end position="354"/>
    </location>
</feature>
<protein>
    <recommendedName>
        <fullName evidence="3">HTH araC/xylS-type domain-containing protein</fullName>
    </recommendedName>
</protein>
<dbReference type="EMBL" id="PYBW01000043">
    <property type="protein sequence ID" value="PYC79467.1"/>
    <property type="molecule type" value="Genomic_DNA"/>
</dbReference>
<feature type="domain" description="HTH araC/xylS-type" evidence="3">
    <location>
        <begin position="256"/>
        <end position="325"/>
    </location>
</feature>
<reference evidence="4 5" key="1">
    <citation type="submission" date="2018-03" db="EMBL/GenBank/DDBJ databases">
        <title>Bioinformatic expansion and discovery of thiopeptide antibiotics.</title>
        <authorList>
            <person name="Schwalen C.J."/>
            <person name="Hudson G.A."/>
            <person name="Mitchell D.A."/>
        </authorList>
    </citation>
    <scope>NUCLEOTIDE SEQUENCE [LARGE SCALE GENOMIC DNA]</scope>
    <source>
        <strain evidence="4 5">ATCC 21389</strain>
    </source>
</reference>
<proteinExistence type="predicted"/>
<dbReference type="Pfam" id="PF12833">
    <property type="entry name" value="HTH_18"/>
    <property type="match status" value="1"/>
</dbReference>
<keyword evidence="5" id="KW-1185">Reference proteome</keyword>
<evidence type="ECO:0000256" key="1">
    <source>
        <dbReference type="ARBA" id="ARBA00023125"/>
    </source>
</evidence>